<keyword evidence="3" id="KW-1185">Reference proteome</keyword>
<feature type="compositionally biased region" description="Polar residues" evidence="1">
    <location>
        <begin position="350"/>
        <end position="386"/>
    </location>
</feature>
<dbReference type="Proteomes" id="UP000000689">
    <property type="component" value="Chromosome 2"/>
</dbReference>
<feature type="compositionally biased region" description="Low complexity" evidence="1">
    <location>
        <begin position="419"/>
        <end position="439"/>
    </location>
</feature>
<reference evidence="2 3" key="1">
    <citation type="journal article" date="2011" name="Proc. Natl. Acad. Sci. U.S.A.">
        <title>Evolutionary erosion of yeast sex chromosomes by mating-type switching accidents.</title>
        <authorList>
            <person name="Gordon J.L."/>
            <person name="Armisen D."/>
            <person name="Proux-Wera E."/>
            <person name="Oheigeartaigh S.S."/>
            <person name="Byrne K.P."/>
            <person name="Wolfe K.H."/>
        </authorList>
    </citation>
    <scope>NUCLEOTIDE SEQUENCE [LARGE SCALE GENOMIC DNA]</scope>
    <source>
        <strain evidence="3">ATCC 10597 / BCRC 20456 / CBS 421 / NBRC 0211 / NRRL Y-12639</strain>
    </source>
</reference>
<protein>
    <submittedName>
        <fullName evidence="2">Uncharacterized protein</fullName>
    </submittedName>
</protein>
<name>G0W647_NAUDC</name>
<dbReference type="EMBL" id="HE580268">
    <property type="protein sequence ID" value="CCD23258.1"/>
    <property type="molecule type" value="Genomic_DNA"/>
</dbReference>
<dbReference type="STRING" id="1071378.G0W647"/>
<dbReference type="OMA" id="GHRKKQE"/>
<dbReference type="OrthoDB" id="4069723at2759"/>
<evidence type="ECO:0000313" key="3">
    <source>
        <dbReference type="Proteomes" id="UP000000689"/>
    </source>
</evidence>
<accession>G0W647</accession>
<dbReference type="eggNOG" id="ENOG502RH5A">
    <property type="taxonomic scope" value="Eukaryota"/>
</dbReference>
<dbReference type="HOGENOM" id="CLU_016939_0_0_1"/>
<feature type="region of interest" description="Disordered" evidence="1">
    <location>
        <begin position="1"/>
        <end position="25"/>
    </location>
</feature>
<proteinExistence type="predicted"/>
<evidence type="ECO:0000313" key="2">
    <source>
        <dbReference type="EMBL" id="CCD23258.1"/>
    </source>
</evidence>
<organism evidence="2 3">
    <name type="scientific">Naumovozyma dairenensis (strain ATCC 10597 / BCRC 20456 / CBS 421 / NBRC 0211 / NRRL Y-12639)</name>
    <name type="common">Saccharomyces dairenensis</name>
    <dbReference type="NCBI Taxonomy" id="1071378"/>
    <lineage>
        <taxon>Eukaryota</taxon>
        <taxon>Fungi</taxon>
        <taxon>Dikarya</taxon>
        <taxon>Ascomycota</taxon>
        <taxon>Saccharomycotina</taxon>
        <taxon>Saccharomycetes</taxon>
        <taxon>Saccharomycetales</taxon>
        <taxon>Saccharomycetaceae</taxon>
        <taxon>Naumovozyma</taxon>
    </lineage>
</organism>
<feature type="region of interest" description="Disordered" evidence="1">
    <location>
        <begin position="417"/>
        <end position="439"/>
    </location>
</feature>
<dbReference type="AlphaFoldDB" id="G0W647"/>
<evidence type="ECO:0000256" key="1">
    <source>
        <dbReference type="SAM" id="MobiDB-lite"/>
    </source>
</evidence>
<feature type="region of interest" description="Disordered" evidence="1">
    <location>
        <begin position="350"/>
        <end position="401"/>
    </location>
</feature>
<gene>
    <name evidence="2" type="primary">NDAI0B02230</name>
    <name evidence="2" type="ordered locus">NDAI_0B02230</name>
</gene>
<dbReference type="GeneID" id="11497967"/>
<feature type="compositionally biased region" description="Polar residues" evidence="1">
    <location>
        <begin position="536"/>
        <end position="584"/>
    </location>
</feature>
<feature type="compositionally biased region" description="Basic and acidic residues" evidence="1">
    <location>
        <begin position="1"/>
        <end position="10"/>
    </location>
</feature>
<dbReference type="KEGG" id="ndi:NDAI_0B02230"/>
<feature type="region of interest" description="Disordered" evidence="1">
    <location>
        <begin position="536"/>
        <end position="591"/>
    </location>
</feature>
<dbReference type="RefSeq" id="XP_003668501.1">
    <property type="nucleotide sequence ID" value="XM_003668453.1"/>
</dbReference>
<sequence length="913" mass="101327">MPRGDRDHTVNKVPTKSPDMESTNKWKIPHYYRRSHVHSPTQYSNPNGSLNSFNGSPNINIMTSPKKLLIEEPQRVKTKSRKSKRKDGQVVFVNYTVLDTEKKATMNTDIEKDIPLAEQHQILKRKSSKNSVLQIFKSSSKNLRNSSNRASLKLVKDKNLHNNNTPAVNLSEVGTLINKSGGPSTASAKVKDTTKSLSAKRSYGSFLKHTKLVPNCNQVAKSYITETLDNQWEGDLEVVPKSLPNPSLAKPSNNNNRDKLTPLKVANIPLFTARHKATSKSKMPSKVEQMKSENNQVVNNHFFDDNTYTTEAVVHASYNTFPTDTDGYKLREENDASVAFSKLFTRKRANTSGAPSSFLNSTCNPNTNQGHNTITRGNTCNNQKQHTANRRINRSSSSSAIAQRTMSIASLSSLSNRYSPNRIISPGRPRSSTRSSSSYRMSRDLGSLYGTASNIPELALENEGNQFLDNQYIANYSQVTNNDNNLNNSMFNHKKNQESISDIHQIYSAGTVASTPSSSFVTPPYFGQALQSSTSAVSTPSCVESTNYHSGTLRPNNNPYGNNDSSSNLPRTRSNHTNSNSVSTRKADQESDNFFSEFSSITTPTGSIYPTWEMQRIEAAIPKQNPKYYENLPKNGYMHRTTSQGYNSNSNNIDRKTNGIERFDGLHSQSKTYHDARKSTSSAVDSLMTNSIGSTASSITPRMNSQDGEKYFLVNTGIASKEINLNHFNKPITENNETSVQATNNNRNDTNNLDNNMDPLSQLYTEFDFENPNSFFHEQSCIMNSTTSNADTLMQNGENTKNDETISSLGLGTSSIISPNSTVQRPFNNLTTTTTNNDSSLPMNGNLGYNSQYNSTEGLDMVNLNDNNAIFDIQSMLLLSELGDNYMTGTKVSNSNDHINDDKIGLPFDNNNS</sequence>